<sequence length="129" mass="13644">MPAGNISFFGLLSAKAEWAGRRFAVLSGNIANADTPGRLPLDLPAFTDALARSRAGMVRTDSRHLAPAGGHGADSARPARSWETAPSGNGVVLEEEMQKLATTQLDYRLAIDLYGKHLGMLRTALGAGR</sequence>
<dbReference type="AlphaFoldDB" id="A0AAP3V015"/>
<comment type="caution">
    <text evidence="2">The sequence shown here is derived from an EMBL/GenBank/DDBJ whole genome shotgun (WGS) entry which is preliminary data.</text>
</comment>
<feature type="region of interest" description="Disordered" evidence="1">
    <location>
        <begin position="63"/>
        <end position="86"/>
    </location>
</feature>
<proteinExistence type="predicted"/>
<accession>A0AAP3V015</accession>
<evidence type="ECO:0000313" key="2">
    <source>
        <dbReference type="EMBL" id="MDF1585290.1"/>
    </source>
</evidence>
<keyword evidence="3" id="KW-1185">Reference proteome</keyword>
<gene>
    <name evidence="2" type="ORF">PZ740_02700</name>
</gene>
<keyword evidence="2" id="KW-0966">Cell projection</keyword>
<evidence type="ECO:0000256" key="1">
    <source>
        <dbReference type="SAM" id="MobiDB-lite"/>
    </source>
</evidence>
<dbReference type="Proteomes" id="UP001301140">
    <property type="component" value="Unassembled WGS sequence"/>
</dbReference>
<keyword evidence="2" id="KW-0969">Cilium</keyword>
<evidence type="ECO:0000313" key="3">
    <source>
        <dbReference type="Proteomes" id="UP001301140"/>
    </source>
</evidence>
<reference evidence="2 3" key="1">
    <citation type="submission" date="2023-03" db="EMBL/GenBank/DDBJ databases">
        <title>YIM 152171 draft genome.</title>
        <authorList>
            <person name="Yang Z."/>
        </authorList>
    </citation>
    <scope>NUCLEOTIDE SEQUENCE [LARGE SCALE GENOMIC DNA]</scope>
    <source>
        <strain evidence="2 3">YIM 152171</strain>
    </source>
</reference>
<keyword evidence="2" id="KW-0282">Flagellum</keyword>
<name>A0AAP3V015_9PROT</name>
<organism evidence="2 3">
    <name type="scientific">Marinimicrococcus flavescens</name>
    <dbReference type="NCBI Taxonomy" id="3031815"/>
    <lineage>
        <taxon>Bacteria</taxon>
        <taxon>Pseudomonadati</taxon>
        <taxon>Pseudomonadota</taxon>
        <taxon>Alphaproteobacteria</taxon>
        <taxon>Geminicoccales</taxon>
        <taxon>Geminicoccaceae</taxon>
        <taxon>Marinimicrococcus</taxon>
    </lineage>
</organism>
<dbReference type="RefSeq" id="WP_327787705.1">
    <property type="nucleotide sequence ID" value="NZ_JARGEQ010000016.1"/>
</dbReference>
<dbReference type="EMBL" id="JARGEQ010000016">
    <property type="protein sequence ID" value="MDF1585290.1"/>
    <property type="molecule type" value="Genomic_DNA"/>
</dbReference>
<protein>
    <submittedName>
        <fullName evidence="2">Flagellar biosynthesis protein FlgB</fullName>
    </submittedName>
</protein>